<keyword evidence="3" id="KW-1185">Reference proteome</keyword>
<reference evidence="2" key="1">
    <citation type="submission" date="2022-11" db="EMBL/GenBank/DDBJ databases">
        <authorList>
            <person name="Morgan W.R."/>
            <person name="Tartar A."/>
        </authorList>
    </citation>
    <scope>NUCLEOTIDE SEQUENCE</scope>
    <source>
        <strain evidence="2">ARSEF 373</strain>
    </source>
</reference>
<accession>A0AAV2ZFJ6</accession>
<feature type="domain" description="RNase H type-1" evidence="1">
    <location>
        <begin position="13"/>
        <end position="96"/>
    </location>
</feature>
<dbReference type="Gene3D" id="3.30.420.10">
    <property type="entry name" value="Ribonuclease H-like superfamily/Ribonuclease H"/>
    <property type="match status" value="1"/>
</dbReference>
<dbReference type="InterPro" id="IPR036397">
    <property type="entry name" value="RNaseH_sf"/>
</dbReference>
<protein>
    <recommendedName>
        <fullName evidence="1">RNase H type-1 domain-containing protein</fullName>
    </recommendedName>
</protein>
<evidence type="ECO:0000259" key="1">
    <source>
        <dbReference type="Pfam" id="PF13456"/>
    </source>
</evidence>
<dbReference type="Pfam" id="PF13456">
    <property type="entry name" value="RVT_3"/>
    <property type="match status" value="1"/>
</dbReference>
<dbReference type="GO" id="GO:0004523">
    <property type="term" value="F:RNA-DNA hybrid ribonuclease activity"/>
    <property type="evidence" value="ECO:0007669"/>
    <property type="project" value="InterPro"/>
</dbReference>
<comment type="caution">
    <text evidence="2">The sequence shown here is derived from an EMBL/GenBank/DDBJ whole genome shotgun (WGS) entry which is preliminary data.</text>
</comment>
<proteinExistence type="predicted"/>
<dbReference type="InterPro" id="IPR002156">
    <property type="entry name" value="RNaseH_domain"/>
</dbReference>
<evidence type="ECO:0000313" key="3">
    <source>
        <dbReference type="Proteomes" id="UP001146120"/>
    </source>
</evidence>
<evidence type="ECO:0000313" key="2">
    <source>
        <dbReference type="EMBL" id="DBA03914.1"/>
    </source>
</evidence>
<name>A0AAV2ZFJ6_9STRA</name>
<organism evidence="2 3">
    <name type="scientific">Lagenidium giganteum</name>
    <dbReference type="NCBI Taxonomy" id="4803"/>
    <lineage>
        <taxon>Eukaryota</taxon>
        <taxon>Sar</taxon>
        <taxon>Stramenopiles</taxon>
        <taxon>Oomycota</taxon>
        <taxon>Peronosporomycetes</taxon>
        <taxon>Pythiales</taxon>
        <taxon>Pythiaceae</taxon>
    </lineage>
</organism>
<gene>
    <name evidence="2" type="ORF">N0F65_004604</name>
</gene>
<dbReference type="EMBL" id="DAKRPA010000014">
    <property type="protein sequence ID" value="DBA03914.1"/>
    <property type="molecule type" value="Genomic_DNA"/>
</dbReference>
<dbReference type="AlphaFoldDB" id="A0AAV2ZFJ6"/>
<reference evidence="2" key="2">
    <citation type="journal article" date="2023" name="Microbiol Resour">
        <title>Decontamination and Annotation of the Draft Genome Sequence of the Oomycete Lagenidium giganteum ARSEF 373.</title>
        <authorList>
            <person name="Morgan W.R."/>
            <person name="Tartar A."/>
        </authorList>
    </citation>
    <scope>NUCLEOTIDE SEQUENCE</scope>
    <source>
        <strain evidence="2">ARSEF 373</strain>
    </source>
</reference>
<dbReference type="Proteomes" id="UP001146120">
    <property type="component" value="Unassembled WGS sequence"/>
</dbReference>
<dbReference type="GO" id="GO:0003676">
    <property type="term" value="F:nucleic acid binding"/>
    <property type="evidence" value="ECO:0007669"/>
    <property type="project" value="InterPro"/>
</dbReference>
<sequence length="101" mass="11859">MRYVIAWIGSEYHCPSTNNNTVEFRAVLLGVKAAQHYQITDLGDSNLIIPMDLRFPRAEHFRVIYQDVIHVVDKTRRVRWHHHIRAYSRMDDTAANGVMDH</sequence>